<protein>
    <submittedName>
        <fullName evidence="2">Uncharacterized protein</fullName>
    </submittedName>
</protein>
<accession>A0AA39M888</accession>
<sequence>MQVTRMTGHYLEIYLSGEHKGVVMVKLSKYPFQKRQEVIDFNTARPTSHWVLSVTVRDDEKPYEDLGYQKFSLDTPFLRKLKNLLRKVPKISSFDCRVSSVFDYAMDQILPSIAPRFCELIFIEPSENKADFIVECNKNQLLRSVRLKGAWPARVSTICCEMLQSWQVFDVCFPENSDPLEAFAAVQQRIQETDNSASNNRVNKIQGPVSWTMQSEATKAYWPVDVSFAKAINSDEVKEVRLFDDAKSKCVSIFESFHGQGVIIRIASRYSPWWKRGMLMRPVKKIETSLRSRRKRRPKTNEPIEQSDAGPMEQSAAQSAYERSKASAEGPLSERKASRKFKERSKDSKDSKDDNKEEKSMRNSIRQSMKNFKDRRVKELVQVKTFISRPCKTVSQKLLTHVMRRKELRANADVTSERSDRSRLKEGDDYFPTVRKSKSSSVSETPSSLQPLEKAPPEKAPPEKTAPEKKPPEKKPPVRKNPTEESSKRSTKRKFDLVKNNDNNGQLFDADGRPFWQQKGKGLKGRPEIESGDLTDDELPINAEVILDVYAKKIKLVDMPNLTITLDPFAPYKMLEERENVFFTRNIIFSNTARSMMNLGDCTTSSETGQRKGAKSKGGNAKLRWGAEPIDMGVYEQNKPRKITKKPFVRSKK</sequence>
<name>A0AA39M888_9BILA</name>
<dbReference type="Pfam" id="PF05867">
    <property type="entry name" value="DUF851"/>
    <property type="match status" value="1"/>
</dbReference>
<keyword evidence="3" id="KW-1185">Reference proteome</keyword>
<evidence type="ECO:0000256" key="1">
    <source>
        <dbReference type="SAM" id="MobiDB-lite"/>
    </source>
</evidence>
<dbReference type="EMBL" id="JAUCMV010000001">
    <property type="protein sequence ID" value="KAK0424205.1"/>
    <property type="molecule type" value="Genomic_DNA"/>
</dbReference>
<feature type="compositionally biased region" description="Basic and acidic residues" evidence="1">
    <location>
        <begin position="344"/>
        <end position="361"/>
    </location>
</feature>
<feature type="compositionally biased region" description="Basic and acidic residues" evidence="1">
    <location>
        <begin position="455"/>
        <end position="499"/>
    </location>
</feature>
<feature type="region of interest" description="Disordered" evidence="1">
    <location>
        <begin position="285"/>
        <end position="371"/>
    </location>
</feature>
<feature type="region of interest" description="Disordered" evidence="1">
    <location>
        <begin position="603"/>
        <end position="622"/>
    </location>
</feature>
<feature type="compositionally biased region" description="Basic and acidic residues" evidence="1">
    <location>
        <begin position="415"/>
        <end position="428"/>
    </location>
</feature>
<organism evidence="2 3">
    <name type="scientific">Steinernema hermaphroditum</name>
    <dbReference type="NCBI Taxonomy" id="289476"/>
    <lineage>
        <taxon>Eukaryota</taxon>
        <taxon>Metazoa</taxon>
        <taxon>Ecdysozoa</taxon>
        <taxon>Nematoda</taxon>
        <taxon>Chromadorea</taxon>
        <taxon>Rhabditida</taxon>
        <taxon>Tylenchina</taxon>
        <taxon>Panagrolaimomorpha</taxon>
        <taxon>Strongyloidoidea</taxon>
        <taxon>Steinernematidae</taxon>
        <taxon>Steinernema</taxon>
    </lineage>
</organism>
<feature type="region of interest" description="Disordered" evidence="1">
    <location>
        <begin position="411"/>
        <end position="531"/>
    </location>
</feature>
<evidence type="ECO:0000313" key="2">
    <source>
        <dbReference type="EMBL" id="KAK0424205.1"/>
    </source>
</evidence>
<dbReference type="Proteomes" id="UP001175271">
    <property type="component" value="Unassembled WGS sequence"/>
</dbReference>
<comment type="caution">
    <text evidence="2">The sequence shown here is derived from an EMBL/GenBank/DDBJ whole genome shotgun (WGS) entry which is preliminary data.</text>
</comment>
<proteinExistence type="predicted"/>
<feature type="compositionally biased region" description="Low complexity" evidence="1">
    <location>
        <begin position="439"/>
        <end position="448"/>
    </location>
</feature>
<dbReference type="AlphaFoldDB" id="A0AA39M888"/>
<dbReference type="InterPro" id="IPR008569">
    <property type="entry name" value="DUF851"/>
</dbReference>
<gene>
    <name evidence="2" type="ORF">QR680_008546</name>
</gene>
<evidence type="ECO:0000313" key="3">
    <source>
        <dbReference type="Proteomes" id="UP001175271"/>
    </source>
</evidence>
<reference evidence="2" key="1">
    <citation type="submission" date="2023-06" db="EMBL/GenBank/DDBJ databases">
        <title>Genomic analysis of the entomopathogenic nematode Steinernema hermaphroditum.</title>
        <authorList>
            <person name="Schwarz E.M."/>
            <person name="Heppert J.K."/>
            <person name="Baniya A."/>
            <person name="Schwartz H.T."/>
            <person name="Tan C.-H."/>
            <person name="Antoshechkin I."/>
            <person name="Sternberg P.W."/>
            <person name="Goodrich-Blair H."/>
            <person name="Dillman A.R."/>
        </authorList>
    </citation>
    <scope>NUCLEOTIDE SEQUENCE</scope>
    <source>
        <strain evidence="2">PS9179</strain>
        <tissue evidence="2">Whole animal</tissue>
    </source>
</reference>
<feature type="compositionally biased region" description="Basic and acidic residues" evidence="1">
    <location>
        <begin position="322"/>
        <end position="336"/>
    </location>
</feature>